<gene>
    <name evidence="1" type="primary">CR388047.1</name>
</gene>
<evidence type="ECO:0000313" key="1">
    <source>
        <dbReference type="EMBL" id="SBP42894.1"/>
    </source>
</evidence>
<reference evidence="1" key="1">
    <citation type="submission" date="2016-05" db="EMBL/GenBank/DDBJ databases">
        <authorList>
            <person name="Lavstsen T."/>
            <person name="Jespersen J.S."/>
        </authorList>
    </citation>
    <scope>NUCLEOTIDE SEQUENCE</scope>
    <source>
        <tissue evidence="1">Brain</tissue>
    </source>
</reference>
<protein>
    <submittedName>
        <fullName evidence="1">Uncharacterized protein</fullName>
    </submittedName>
</protein>
<reference evidence="1" key="2">
    <citation type="submission" date="2016-06" db="EMBL/GenBank/DDBJ databases">
        <title>The genome of a short-lived fish provides insights into sex chromosome evolution and the genetic control of aging.</title>
        <authorList>
            <person name="Reichwald K."/>
            <person name="Felder M."/>
            <person name="Petzold A."/>
            <person name="Koch P."/>
            <person name="Groth M."/>
            <person name="Platzer M."/>
        </authorList>
    </citation>
    <scope>NUCLEOTIDE SEQUENCE</scope>
    <source>
        <tissue evidence="1">Brain</tissue>
    </source>
</reference>
<accession>A0A1A7ZJK9</accession>
<dbReference type="AlphaFoldDB" id="A0A1A7ZJK9"/>
<name>A0A1A7ZJK9_NOTFU</name>
<sequence>MMDHDYNLSALREACDEDVVEDIEASEPNLKDQKVNWDHIPVRNKKAKKMKVQELAESREEDVPSELRALNQKIDEQTELSTSFDKRIEANKEAASINRKDISELQSKINTFQKENAALRSARDDHAHYKRR</sequence>
<dbReference type="EMBL" id="HADY01004409">
    <property type="protein sequence ID" value="SBP42894.1"/>
    <property type="molecule type" value="Transcribed_RNA"/>
</dbReference>
<organism evidence="1">
    <name type="scientific">Nothobranchius furzeri</name>
    <name type="common">Turquoise killifish</name>
    <dbReference type="NCBI Taxonomy" id="105023"/>
    <lineage>
        <taxon>Eukaryota</taxon>
        <taxon>Metazoa</taxon>
        <taxon>Chordata</taxon>
        <taxon>Craniata</taxon>
        <taxon>Vertebrata</taxon>
        <taxon>Euteleostomi</taxon>
        <taxon>Actinopterygii</taxon>
        <taxon>Neopterygii</taxon>
        <taxon>Teleostei</taxon>
        <taxon>Neoteleostei</taxon>
        <taxon>Acanthomorphata</taxon>
        <taxon>Ovalentaria</taxon>
        <taxon>Atherinomorphae</taxon>
        <taxon>Cyprinodontiformes</taxon>
        <taxon>Nothobranchiidae</taxon>
        <taxon>Nothobranchius</taxon>
    </lineage>
</organism>
<proteinExistence type="predicted"/>